<feature type="non-terminal residue" evidence="1">
    <location>
        <position position="1"/>
    </location>
</feature>
<evidence type="ECO:0000313" key="1">
    <source>
        <dbReference type="EMBL" id="CAG8848988.1"/>
    </source>
</evidence>
<protein>
    <submittedName>
        <fullName evidence="1">19388_t:CDS:1</fullName>
    </submittedName>
</protein>
<evidence type="ECO:0000313" key="2">
    <source>
        <dbReference type="Proteomes" id="UP000789901"/>
    </source>
</evidence>
<keyword evidence="2" id="KW-1185">Reference proteome</keyword>
<gene>
    <name evidence="1" type="ORF">GMARGA_LOCUS39463</name>
</gene>
<name>A0ABN7X6D1_GIGMA</name>
<dbReference type="EMBL" id="CAJVQB010094320">
    <property type="protein sequence ID" value="CAG8848988.1"/>
    <property type="molecule type" value="Genomic_DNA"/>
</dbReference>
<accession>A0ABN7X6D1</accession>
<sequence>ESQAAKKLNLIARQIREYKEVSFYMDELLINPNRKHEQKKIGLGWVASVNNFKKETSIAEFSGMIKDWPSATRAKLDTIWTAQYGILLHNNTDALAKEGATGVNIVVPNWSWTNLNKIDLS</sequence>
<dbReference type="Proteomes" id="UP000789901">
    <property type="component" value="Unassembled WGS sequence"/>
</dbReference>
<proteinExistence type="predicted"/>
<organism evidence="1 2">
    <name type="scientific">Gigaspora margarita</name>
    <dbReference type="NCBI Taxonomy" id="4874"/>
    <lineage>
        <taxon>Eukaryota</taxon>
        <taxon>Fungi</taxon>
        <taxon>Fungi incertae sedis</taxon>
        <taxon>Mucoromycota</taxon>
        <taxon>Glomeromycotina</taxon>
        <taxon>Glomeromycetes</taxon>
        <taxon>Diversisporales</taxon>
        <taxon>Gigasporaceae</taxon>
        <taxon>Gigaspora</taxon>
    </lineage>
</organism>
<reference evidence="1 2" key="1">
    <citation type="submission" date="2021-06" db="EMBL/GenBank/DDBJ databases">
        <authorList>
            <person name="Kallberg Y."/>
            <person name="Tangrot J."/>
            <person name="Rosling A."/>
        </authorList>
    </citation>
    <scope>NUCLEOTIDE SEQUENCE [LARGE SCALE GENOMIC DNA]</scope>
    <source>
        <strain evidence="1 2">120-4 pot B 10/14</strain>
    </source>
</reference>
<comment type="caution">
    <text evidence="1">The sequence shown here is derived from an EMBL/GenBank/DDBJ whole genome shotgun (WGS) entry which is preliminary data.</text>
</comment>